<dbReference type="AlphaFoldDB" id="A0AAX4JEM9"/>
<dbReference type="Gene3D" id="3.30.70.1230">
    <property type="entry name" value="Nucleotide cyclase"/>
    <property type="match status" value="1"/>
</dbReference>
<proteinExistence type="predicted"/>
<dbReference type="InterPro" id="IPR029787">
    <property type="entry name" value="Nucleotide_cyclase"/>
</dbReference>
<dbReference type="Proteomes" id="UP001334084">
    <property type="component" value="Chromosome 8"/>
</dbReference>
<protein>
    <submittedName>
        <fullName evidence="1">Uncharacterized protein</fullName>
    </submittedName>
</protein>
<sequence length="566" mass="66873">MQNILTLYKSTSNSKNRLVIKYKYTREMHPVDLDKIQLIIEYPSGEYILKEISPGEISTRDLYIIRDGRMKRFSIYDLIYYYEGEMYFFISYRIISTTKYALLDNVSYNNSISYTNSMYLLDNSISFSLINKLTINNQFISSLNLNSLNLSYLNLRSNFLSSVSYDKPLVFCDLRNNKLRNLSIKAETLLVDQKGNISSHNISSHNISRHKKLTLGDINTDRCIFKKYKIYNISYRFYILFRDIEDIEFILSCILTNIQGNLIDKIDLIYSKMKKITLRGMFCLVCVTEENVIIRTSRMRVMYDYFMRREILYKEHLYIFDNIGQWYLLPLIDTTYLDKIDLNTKLDKIDLDNINTSNMINTEYNTSHISNIIDYDYSVIITNQSNKHKLNIDHFKKCSVLSPTKILKKYSTTKNITRDTKLRFFMCVKFPNINKKKQESLLKKFKSLNYCTIIEDNGIDGMIYMSQDIKKLLEYALYMKKVYSSYKIDLSIGISCGNYFFKMENRKPKFMGDVLIKASRMTNLGKGVFCCNCATILENIYYQYIGERKVRGFSKCMKIYLVYKNN</sequence>
<dbReference type="InterPro" id="IPR001611">
    <property type="entry name" value="Leu-rich_rpt"/>
</dbReference>
<dbReference type="PROSITE" id="PS51450">
    <property type="entry name" value="LRR"/>
    <property type="match status" value="1"/>
</dbReference>
<dbReference type="GeneID" id="90542125"/>
<dbReference type="SUPFAM" id="SSF55073">
    <property type="entry name" value="Nucleotide cyclase"/>
    <property type="match status" value="1"/>
</dbReference>
<dbReference type="EMBL" id="CP142733">
    <property type="protein sequence ID" value="WUR04292.1"/>
    <property type="molecule type" value="Genomic_DNA"/>
</dbReference>
<gene>
    <name evidence="1" type="ORF">VNE69_08049</name>
</gene>
<evidence type="ECO:0000313" key="1">
    <source>
        <dbReference type="EMBL" id="WUR04292.1"/>
    </source>
</evidence>
<accession>A0AAX4JEM9</accession>
<name>A0AAX4JEM9_9MICR</name>
<keyword evidence="2" id="KW-1185">Reference proteome</keyword>
<reference evidence="1" key="1">
    <citation type="journal article" date="2024" name="BMC Genomics">
        <title>Functional annotation of a divergent genome using sequence and structure-based similarity.</title>
        <authorList>
            <person name="Svedberg D."/>
            <person name="Winiger R.R."/>
            <person name="Berg A."/>
            <person name="Sharma H."/>
            <person name="Tellgren-Roth C."/>
            <person name="Debrunner-Vossbrinck B.A."/>
            <person name="Vossbrinck C.R."/>
            <person name="Barandun J."/>
        </authorList>
    </citation>
    <scope>NUCLEOTIDE SEQUENCE</scope>
    <source>
        <strain evidence="1">Illinois isolate</strain>
    </source>
</reference>
<organism evidence="1 2">
    <name type="scientific">Vairimorpha necatrix</name>
    <dbReference type="NCBI Taxonomy" id="6039"/>
    <lineage>
        <taxon>Eukaryota</taxon>
        <taxon>Fungi</taxon>
        <taxon>Fungi incertae sedis</taxon>
        <taxon>Microsporidia</taxon>
        <taxon>Nosematidae</taxon>
        <taxon>Vairimorpha</taxon>
    </lineage>
</organism>
<dbReference type="KEGG" id="vnx:VNE69_08049"/>
<dbReference type="RefSeq" id="XP_065330437.1">
    <property type="nucleotide sequence ID" value="XM_065474365.1"/>
</dbReference>
<evidence type="ECO:0000313" key="2">
    <source>
        <dbReference type="Proteomes" id="UP001334084"/>
    </source>
</evidence>